<accession>A0A7J7MTB6</accession>
<keyword evidence="6" id="KW-1185">Reference proteome</keyword>
<dbReference type="Pfam" id="PF00225">
    <property type="entry name" value="Kinesin"/>
    <property type="match status" value="1"/>
</dbReference>
<dbReference type="Gene3D" id="3.40.850.10">
    <property type="entry name" value="Kinesin motor domain"/>
    <property type="match status" value="2"/>
</dbReference>
<protein>
    <recommendedName>
        <fullName evidence="4">Kinesin motor domain-containing protein</fullName>
    </recommendedName>
</protein>
<dbReference type="PANTHER" id="PTHR47972:SF4">
    <property type="entry name" value="KINESIN-LIKE PROTEIN KIN-14L"/>
    <property type="match status" value="1"/>
</dbReference>
<dbReference type="GO" id="GO:0005524">
    <property type="term" value="F:ATP binding"/>
    <property type="evidence" value="ECO:0007669"/>
    <property type="project" value="InterPro"/>
</dbReference>
<comment type="caution">
    <text evidence="5">The sequence shown here is derived from an EMBL/GenBank/DDBJ whole genome shotgun (WGS) entry which is preliminary data.</text>
</comment>
<organism evidence="5 6">
    <name type="scientific">Kingdonia uniflora</name>
    <dbReference type="NCBI Taxonomy" id="39325"/>
    <lineage>
        <taxon>Eukaryota</taxon>
        <taxon>Viridiplantae</taxon>
        <taxon>Streptophyta</taxon>
        <taxon>Embryophyta</taxon>
        <taxon>Tracheophyta</taxon>
        <taxon>Spermatophyta</taxon>
        <taxon>Magnoliopsida</taxon>
        <taxon>Ranunculales</taxon>
        <taxon>Circaeasteraceae</taxon>
        <taxon>Kingdonia</taxon>
    </lineage>
</organism>
<comment type="similarity">
    <text evidence="2">Belongs to the TRAFAC class myosin-kinesin ATPase superfamily. Kinesin family.</text>
</comment>
<dbReference type="AlphaFoldDB" id="A0A7J7MTB6"/>
<dbReference type="GO" id="GO:0015630">
    <property type="term" value="C:microtubule cytoskeleton"/>
    <property type="evidence" value="ECO:0007669"/>
    <property type="project" value="TreeGrafter"/>
</dbReference>
<feature type="region of interest" description="Disordered" evidence="3">
    <location>
        <begin position="211"/>
        <end position="237"/>
    </location>
</feature>
<feature type="domain" description="Kinesin motor" evidence="4">
    <location>
        <begin position="124"/>
        <end position="183"/>
    </location>
</feature>
<evidence type="ECO:0000256" key="3">
    <source>
        <dbReference type="SAM" id="MobiDB-lite"/>
    </source>
</evidence>
<dbReference type="OrthoDB" id="3176171at2759"/>
<dbReference type="PROSITE" id="PS50067">
    <property type="entry name" value="KINESIN_MOTOR_2"/>
    <property type="match status" value="1"/>
</dbReference>
<comment type="caution">
    <text evidence="2">Lacks conserved residue(s) required for the propagation of feature annotation.</text>
</comment>
<dbReference type="GO" id="GO:0007018">
    <property type="term" value="P:microtubule-based movement"/>
    <property type="evidence" value="ECO:0007669"/>
    <property type="project" value="InterPro"/>
</dbReference>
<evidence type="ECO:0000259" key="4">
    <source>
        <dbReference type="PROSITE" id="PS50067"/>
    </source>
</evidence>
<dbReference type="SMART" id="SM00129">
    <property type="entry name" value="KISc"/>
    <property type="match status" value="1"/>
</dbReference>
<gene>
    <name evidence="5" type="ORF">GIB67_015254</name>
</gene>
<dbReference type="InterPro" id="IPR036961">
    <property type="entry name" value="Kinesin_motor_dom_sf"/>
</dbReference>
<evidence type="ECO:0000313" key="5">
    <source>
        <dbReference type="EMBL" id="KAF6157938.1"/>
    </source>
</evidence>
<dbReference type="InterPro" id="IPR027640">
    <property type="entry name" value="Kinesin-like_fam"/>
</dbReference>
<dbReference type="Proteomes" id="UP000541444">
    <property type="component" value="Unassembled WGS sequence"/>
</dbReference>
<dbReference type="EMBL" id="JACGCM010001245">
    <property type="protein sequence ID" value="KAF6157938.1"/>
    <property type="molecule type" value="Genomic_DNA"/>
</dbReference>
<dbReference type="PANTHER" id="PTHR47972">
    <property type="entry name" value="KINESIN-LIKE PROTEIN KLP-3"/>
    <property type="match status" value="1"/>
</dbReference>
<reference evidence="5 6" key="1">
    <citation type="journal article" date="2020" name="IScience">
        <title>Genome Sequencing of the Endangered Kingdonia uniflora (Circaeasteraceae, Ranunculales) Reveals Potential Mechanisms of Evolutionary Specialization.</title>
        <authorList>
            <person name="Sun Y."/>
            <person name="Deng T."/>
            <person name="Zhang A."/>
            <person name="Moore M.J."/>
            <person name="Landis J.B."/>
            <person name="Lin N."/>
            <person name="Zhang H."/>
            <person name="Zhang X."/>
            <person name="Huang J."/>
            <person name="Zhang X."/>
            <person name="Sun H."/>
            <person name="Wang H."/>
        </authorList>
    </citation>
    <scope>NUCLEOTIDE SEQUENCE [LARGE SCALE GENOMIC DNA]</scope>
    <source>
        <strain evidence="5">TB1705</strain>
        <tissue evidence="5">Leaf</tissue>
    </source>
</reference>
<evidence type="ECO:0000313" key="6">
    <source>
        <dbReference type="Proteomes" id="UP000541444"/>
    </source>
</evidence>
<dbReference type="InterPro" id="IPR027417">
    <property type="entry name" value="P-loop_NTPase"/>
</dbReference>
<proteinExistence type="inferred from homology"/>
<name>A0A7J7MTB6_9MAGN</name>
<evidence type="ECO:0000256" key="1">
    <source>
        <dbReference type="ARBA" id="ARBA00023175"/>
    </source>
</evidence>
<keyword evidence="1" id="KW-0505">Motor protein</keyword>
<dbReference type="GO" id="GO:0008017">
    <property type="term" value="F:microtubule binding"/>
    <property type="evidence" value="ECO:0007669"/>
    <property type="project" value="InterPro"/>
</dbReference>
<sequence length="278" mass="30734">MTQGSRASTVVRAGTGNKVQELLSDTFGYHRVCGPYGGSTKDRGINFLTLNDLFWISCARKNIMNYEVQIQMVKIYNEQVRDLLLQDSSVDKIRNCASNGGLSLPDATMHLVKSTNDVLNLMKLALAQKNSHIPYGNRKLTQLLQDSLGGHAKTLMFVHVSPEADSYAETESTLKFVERTSAVELGAARLNKESAEVRELRKQVESLKNALTSKEAETAETNKVKEVKPPPEKTPPCSLRLSIEGSVTVKSEVTAVYNALLTAVLQLKTSKLQFYRTP</sequence>
<dbReference type="InterPro" id="IPR001752">
    <property type="entry name" value="Kinesin_motor_dom"/>
</dbReference>
<feature type="compositionally biased region" description="Basic and acidic residues" evidence="3">
    <location>
        <begin position="214"/>
        <end position="231"/>
    </location>
</feature>
<dbReference type="GO" id="GO:0003777">
    <property type="term" value="F:microtubule motor activity"/>
    <property type="evidence" value="ECO:0007669"/>
    <property type="project" value="InterPro"/>
</dbReference>
<dbReference type="SUPFAM" id="SSF52540">
    <property type="entry name" value="P-loop containing nucleoside triphosphate hydrolases"/>
    <property type="match status" value="1"/>
</dbReference>
<evidence type="ECO:0000256" key="2">
    <source>
        <dbReference type="PROSITE-ProRule" id="PRU00283"/>
    </source>
</evidence>